<gene>
    <name evidence="3" type="ORF">B0187_09735</name>
</gene>
<keyword evidence="2" id="KW-0812">Transmembrane</keyword>
<dbReference type="EMBL" id="MUYA01000019">
    <property type="protein sequence ID" value="OOR98071.1"/>
    <property type="molecule type" value="Genomic_DNA"/>
</dbReference>
<sequence>MNWLDWLKIGGVVVVLLAILGWYLERKQKRQEELEEAERKRQEELEEAERKRQEEMKEEDNFVDALLKNICPQCGTKESLKKLEDESSSTPYALEGMMTIKDRKQDCERRMQVWTRFSERAIGCTQCDYHKVYYDTLTYNVKKIADYHFECPQCGEEDVYLKDIKATDRYQANKEVIETTARGTKSRYIKVTKVVEEETYACKNCDFTSVATVTTELN</sequence>
<evidence type="ECO:0000256" key="1">
    <source>
        <dbReference type="SAM" id="MobiDB-lite"/>
    </source>
</evidence>
<reference evidence="3 4" key="1">
    <citation type="submission" date="2017-02" db="EMBL/GenBank/DDBJ databases">
        <title>Draft genome sequence of Haemophilus paracuniculus CCUG 43573 type strain.</title>
        <authorList>
            <person name="Engstrom-Jakobsson H."/>
            <person name="Salva-Serra F."/>
            <person name="Thorell K."/>
            <person name="Gonzales-Siles L."/>
            <person name="Karlsson R."/>
            <person name="Boulund F."/>
            <person name="Engstrand L."/>
            <person name="Kristiansson E."/>
            <person name="Moore E."/>
        </authorList>
    </citation>
    <scope>NUCLEOTIDE SEQUENCE [LARGE SCALE GENOMIC DNA]</scope>
    <source>
        <strain evidence="3 4">CCUG 43573</strain>
    </source>
</reference>
<evidence type="ECO:0000313" key="3">
    <source>
        <dbReference type="EMBL" id="OOR98071.1"/>
    </source>
</evidence>
<feature type="transmembrane region" description="Helical" evidence="2">
    <location>
        <begin position="6"/>
        <end position="24"/>
    </location>
</feature>
<dbReference type="Proteomes" id="UP000190867">
    <property type="component" value="Unassembled WGS sequence"/>
</dbReference>
<comment type="caution">
    <text evidence="3">The sequence shown here is derived from an EMBL/GenBank/DDBJ whole genome shotgun (WGS) entry which is preliminary data.</text>
</comment>
<evidence type="ECO:0000256" key="2">
    <source>
        <dbReference type="SAM" id="Phobius"/>
    </source>
</evidence>
<dbReference type="STRING" id="734.B0187_09735"/>
<dbReference type="AlphaFoldDB" id="A0A1T0AQ71"/>
<feature type="compositionally biased region" description="Basic and acidic residues" evidence="1">
    <location>
        <begin position="36"/>
        <end position="55"/>
    </location>
</feature>
<accession>A0A1T0AQ71</accession>
<keyword evidence="4" id="KW-1185">Reference proteome</keyword>
<keyword evidence="2" id="KW-0472">Membrane</keyword>
<organism evidence="3 4">
    <name type="scientific">Haemophilus paracuniculus</name>
    <dbReference type="NCBI Taxonomy" id="734"/>
    <lineage>
        <taxon>Bacteria</taxon>
        <taxon>Pseudomonadati</taxon>
        <taxon>Pseudomonadota</taxon>
        <taxon>Gammaproteobacteria</taxon>
        <taxon>Pasteurellales</taxon>
        <taxon>Pasteurellaceae</taxon>
        <taxon>Haemophilus</taxon>
    </lineage>
</organism>
<feature type="region of interest" description="Disordered" evidence="1">
    <location>
        <begin position="36"/>
        <end position="57"/>
    </location>
</feature>
<name>A0A1T0AQ71_9PAST</name>
<proteinExistence type="predicted"/>
<keyword evidence="2" id="KW-1133">Transmembrane helix</keyword>
<evidence type="ECO:0000313" key="4">
    <source>
        <dbReference type="Proteomes" id="UP000190867"/>
    </source>
</evidence>
<dbReference type="OrthoDB" id="9849398at2"/>
<dbReference type="RefSeq" id="WP_078237653.1">
    <property type="nucleotide sequence ID" value="NZ_MUYA01000019.1"/>
</dbReference>
<protein>
    <submittedName>
        <fullName evidence="3">Uncharacterized protein</fullName>
    </submittedName>
</protein>